<proteinExistence type="predicted"/>
<feature type="compositionally biased region" description="Acidic residues" evidence="6">
    <location>
        <begin position="620"/>
        <end position="632"/>
    </location>
</feature>
<dbReference type="InterPro" id="IPR001680">
    <property type="entry name" value="WD40_rpt"/>
</dbReference>
<evidence type="ECO:0000256" key="3">
    <source>
        <dbReference type="ARBA" id="ARBA00023117"/>
    </source>
</evidence>
<dbReference type="Gene3D" id="2.130.10.10">
    <property type="entry name" value="YVTN repeat-like/Quinoprotein amine dehydrogenase"/>
    <property type="match status" value="3"/>
</dbReference>
<dbReference type="PROSITE" id="PS50294">
    <property type="entry name" value="WD_REPEATS_REGION"/>
    <property type="match status" value="1"/>
</dbReference>
<dbReference type="PROSITE" id="PS50014">
    <property type="entry name" value="BROMODOMAIN_2"/>
    <property type="match status" value="1"/>
</dbReference>
<keyword evidence="2" id="KW-0677">Repeat</keyword>
<dbReference type="InterPro" id="IPR019775">
    <property type="entry name" value="WD40_repeat_CS"/>
</dbReference>
<feature type="compositionally biased region" description="Acidic residues" evidence="6">
    <location>
        <begin position="595"/>
        <end position="610"/>
    </location>
</feature>
<dbReference type="SUPFAM" id="SSF47370">
    <property type="entry name" value="Bromodomain"/>
    <property type="match status" value="1"/>
</dbReference>
<dbReference type="Gene3D" id="1.20.920.10">
    <property type="entry name" value="Bromodomain-like"/>
    <property type="match status" value="1"/>
</dbReference>
<evidence type="ECO:0000256" key="1">
    <source>
        <dbReference type="ARBA" id="ARBA00022574"/>
    </source>
</evidence>
<protein>
    <recommendedName>
        <fullName evidence="7">Bromo domain-containing protein</fullName>
    </recommendedName>
</protein>
<accession>A0ABR4NHE0</accession>
<feature type="compositionally biased region" description="Low complexity" evidence="6">
    <location>
        <begin position="826"/>
        <end position="850"/>
    </location>
</feature>
<feature type="repeat" description="WD" evidence="5">
    <location>
        <begin position="23"/>
        <end position="64"/>
    </location>
</feature>
<feature type="compositionally biased region" description="Gly residues" evidence="6">
    <location>
        <begin position="1341"/>
        <end position="1354"/>
    </location>
</feature>
<dbReference type="PROSITE" id="PS00678">
    <property type="entry name" value="WD_REPEATS_1"/>
    <property type="match status" value="3"/>
</dbReference>
<dbReference type="SMART" id="SM00320">
    <property type="entry name" value="WD40"/>
    <property type="match status" value="8"/>
</dbReference>
<comment type="caution">
    <text evidence="8">The sequence shown here is derived from an EMBL/GenBank/DDBJ whole genome shotgun (WGS) entry which is preliminary data.</text>
</comment>
<gene>
    <name evidence="8" type="ORF">HK105_201720</name>
</gene>
<dbReference type="EMBL" id="JADGIZ020000005">
    <property type="protein sequence ID" value="KAL2918886.1"/>
    <property type="molecule type" value="Genomic_DNA"/>
</dbReference>
<feature type="compositionally biased region" description="Acidic residues" evidence="6">
    <location>
        <begin position="785"/>
        <end position="799"/>
    </location>
</feature>
<feature type="compositionally biased region" description="Acidic residues" evidence="6">
    <location>
        <begin position="724"/>
        <end position="737"/>
    </location>
</feature>
<dbReference type="PANTHER" id="PTHR16266">
    <property type="entry name" value="WD REPEAT DOMAIN 9"/>
    <property type="match status" value="1"/>
</dbReference>
<name>A0ABR4NHE0_9FUNG</name>
<dbReference type="Proteomes" id="UP001527925">
    <property type="component" value="Unassembled WGS sequence"/>
</dbReference>
<keyword evidence="9" id="KW-1185">Reference proteome</keyword>
<evidence type="ECO:0000256" key="4">
    <source>
        <dbReference type="PROSITE-ProRule" id="PRU00035"/>
    </source>
</evidence>
<feature type="compositionally biased region" description="Low complexity" evidence="6">
    <location>
        <begin position="1279"/>
        <end position="1291"/>
    </location>
</feature>
<dbReference type="InterPro" id="IPR015943">
    <property type="entry name" value="WD40/YVTN_repeat-like_dom_sf"/>
</dbReference>
<feature type="compositionally biased region" description="Acidic residues" evidence="6">
    <location>
        <begin position="1250"/>
        <end position="1268"/>
    </location>
</feature>
<dbReference type="SUPFAM" id="SSF50998">
    <property type="entry name" value="Quinoprotein alcohol dehydrogenase-like"/>
    <property type="match status" value="1"/>
</dbReference>
<evidence type="ECO:0000256" key="5">
    <source>
        <dbReference type="PROSITE-ProRule" id="PRU00221"/>
    </source>
</evidence>
<feature type="repeat" description="WD" evidence="5">
    <location>
        <begin position="368"/>
        <end position="410"/>
    </location>
</feature>
<feature type="region of interest" description="Disordered" evidence="6">
    <location>
        <begin position="574"/>
        <end position="878"/>
    </location>
</feature>
<feature type="compositionally biased region" description="Basic residues" evidence="6">
    <location>
        <begin position="682"/>
        <end position="691"/>
    </location>
</feature>
<keyword evidence="3 4" id="KW-0103">Bromodomain</keyword>
<reference evidence="8 9" key="1">
    <citation type="submission" date="2023-09" db="EMBL/GenBank/DDBJ databases">
        <title>Pangenome analysis of Batrachochytrium dendrobatidis and related Chytrids.</title>
        <authorList>
            <person name="Yacoub M.N."/>
            <person name="Stajich J.E."/>
            <person name="James T.Y."/>
        </authorList>
    </citation>
    <scope>NUCLEOTIDE SEQUENCE [LARGE SCALE GENOMIC DNA]</scope>
    <source>
        <strain evidence="8 9">JEL0888</strain>
    </source>
</reference>
<feature type="domain" description="Bromo" evidence="7">
    <location>
        <begin position="1102"/>
        <end position="1172"/>
    </location>
</feature>
<dbReference type="SMART" id="SM00297">
    <property type="entry name" value="BROMO"/>
    <property type="match status" value="1"/>
</dbReference>
<evidence type="ECO:0000256" key="6">
    <source>
        <dbReference type="SAM" id="MobiDB-lite"/>
    </source>
</evidence>
<feature type="repeat" description="WD" evidence="5">
    <location>
        <begin position="229"/>
        <end position="259"/>
    </location>
</feature>
<feature type="compositionally biased region" description="Basic residues" evidence="6">
    <location>
        <begin position="804"/>
        <end position="825"/>
    </location>
</feature>
<dbReference type="PANTHER" id="PTHR16266:SF17">
    <property type="entry name" value="BRWD3"/>
    <property type="match status" value="1"/>
</dbReference>
<evidence type="ECO:0000313" key="9">
    <source>
        <dbReference type="Proteomes" id="UP001527925"/>
    </source>
</evidence>
<dbReference type="Pfam" id="PF00400">
    <property type="entry name" value="WD40"/>
    <property type="match status" value="3"/>
</dbReference>
<dbReference type="InterPro" id="IPR011047">
    <property type="entry name" value="Quinoprotein_ADH-like_sf"/>
</dbReference>
<feature type="region of interest" description="Disordered" evidence="6">
    <location>
        <begin position="1209"/>
        <end position="1374"/>
    </location>
</feature>
<feature type="compositionally biased region" description="Basic residues" evidence="6">
    <location>
        <begin position="698"/>
        <end position="716"/>
    </location>
</feature>
<organism evidence="8 9">
    <name type="scientific">Polyrhizophydium stewartii</name>
    <dbReference type="NCBI Taxonomy" id="2732419"/>
    <lineage>
        <taxon>Eukaryota</taxon>
        <taxon>Fungi</taxon>
        <taxon>Fungi incertae sedis</taxon>
        <taxon>Chytridiomycota</taxon>
        <taxon>Chytridiomycota incertae sedis</taxon>
        <taxon>Chytridiomycetes</taxon>
        <taxon>Rhizophydiales</taxon>
        <taxon>Rhizophydiales incertae sedis</taxon>
        <taxon>Polyrhizophydium</taxon>
    </lineage>
</organism>
<evidence type="ECO:0000313" key="8">
    <source>
        <dbReference type="EMBL" id="KAL2918886.1"/>
    </source>
</evidence>
<dbReference type="InterPro" id="IPR052060">
    <property type="entry name" value="Bromo_WD_repeat"/>
</dbReference>
<dbReference type="Pfam" id="PF00439">
    <property type="entry name" value="Bromodomain"/>
    <property type="match status" value="1"/>
</dbReference>
<feature type="compositionally biased region" description="Low complexity" evidence="6">
    <location>
        <begin position="761"/>
        <end position="784"/>
    </location>
</feature>
<keyword evidence="1 5" id="KW-0853">WD repeat</keyword>
<feature type="compositionally biased region" description="Low complexity" evidence="6">
    <location>
        <begin position="1222"/>
        <end position="1232"/>
    </location>
</feature>
<dbReference type="InterPro" id="IPR036427">
    <property type="entry name" value="Bromodomain-like_sf"/>
</dbReference>
<feature type="repeat" description="WD" evidence="5">
    <location>
        <begin position="73"/>
        <end position="114"/>
    </location>
</feature>
<dbReference type="PROSITE" id="PS50082">
    <property type="entry name" value="WD_REPEATS_2"/>
    <property type="match status" value="4"/>
</dbReference>
<evidence type="ECO:0000256" key="2">
    <source>
        <dbReference type="ARBA" id="ARBA00022737"/>
    </source>
</evidence>
<dbReference type="InterPro" id="IPR001487">
    <property type="entry name" value="Bromodomain"/>
</dbReference>
<evidence type="ECO:0000259" key="7">
    <source>
        <dbReference type="PROSITE" id="PS50014"/>
    </source>
</evidence>
<sequence>MLPMPADSLPIPLPGTRSQAISLRGHLAPIYSVIFDHTGSRLVTGGDDALVKVWDMRTGWLMETIRAHQTFLSTNERVVIIDVALDHANKLLATVANDQYVRLWNFDTFAPVQSLHVGKEITTISFSPSPDPDNRCLLVTCVDSKSRVFMWNETHHMFNPFPFVLQCGTISRDQVSSSSFNRTGTRFATGGSDGIIYLFAILPRSLVAATGGNTDPSLDPTQPRLIKQFDSHKSRINDVCFSNRGDKLLSGGKDGVVAINYFCPKTAAWATITIPPILKAASAMPAARGPGLASSAAAPPAAAPPAQPSVAAAGLQANGAQPPTASSLLPLEVSAICWNADASCVIVTYSDFSIRVFDALSGACISIMAKHTALVITLCPHPTDRRIVVSAGLDGKAHFWDIFHGRPVQSFEFPDSLLEAQFSPDGAQLALVDMSGSAHVYALGADTRRLQMIPEYQYFAKDWKIVRPADQHGGLVDEEAQIPAHLVVQGPLMDQSITAHHVVYQQRRQAHLDWAHHQYEQSVETLAADLELRKQLLEEERLGLLFEHRHAAAAASELIDMKQLKKRRNQIVESDNDADAPDAPDMPIVPLPDSSGDEYQGEQDDEDEDGASGSERFGDGDDGDADGDDEFVLDGGASGAGSSALDGGPSQRNRSRTRRAQGGASTPDRARHRGSAPGSSSSRKRSKKHKRSSSESRSKRKRSRQERSSRRKRRRGGGTASGDDGIDDDDAEIDVEELGSGSEMLNDDEEEAVMSNGGDGSSSAASEASSFDMPDLGSEPSASSESDESDLDLESDDSDAASAARRKARKKASGSHKAAKGKRRGGAQAAPSAAAAAPARNGTASKSKSSASHKRKGKQRASPPAADEALDVSRPREVSPWVSVTRQAWSPYLPQVGDTVAYIRTGHEQFIATSDLKSVDPTTLPPVVFAVVSALDFVPGPTARQPVVCNATLSVLAVAAHCEGNPASPADLVPLADLVARGEAPATAATALQLSYYDLDQMPDFLILFDDFAAGMQTPWAAGDRTVVRYGPDEYEGTVREIRADDELWAKYTVEFGADDMDGFDAFSPWELRPADTDPRAFTEHLSVAQARRVQMLVDAARARDEMAAFVDPVPYDVFPTYLDAVAYPAFLALVKERLASGFYRRLASVAWDVRRIRINAFLFNEPESEICVLAEACFKRLEAAIEDESCSALQWDVDEWIREDAEAAAAGRNGESRRGSRSATRSSSLSRGGRDAKGKGRRRSKRADDDDDEGDYGDNSEDGDGDDGDQRIHNNGDAGASAEGSEVGAGRRTSSRRATNGHLDMLASAAGVLSDGPGEIRRSSRRRRSAIDDDSDGYADSGGSGGGGGGGGGAEEDEAEAASGRLRQRRRRR</sequence>